<evidence type="ECO:0000256" key="5">
    <source>
        <dbReference type="SAM" id="MobiDB-lite"/>
    </source>
</evidence>
<gene>
    <name evidence="7" type="ORF">PAC_05357</name>
</gene>
<reference evidence="7 8" key="1">
    <citation type="submission" date="2016-03" db="EMBL/GenBank/DDBJ databases">
        <authorList>
            <person name="Ploux O."/>
        </authorList>
    </citation>
    <scope>NUCLEOTIDE SEQUENCE [LARGE SCALE GENOMIC DNA]</scope>
    <source>
        <strain evidence="7 8">UAMH 11012</strain>
    </source>
</reference>
<feature type="compositionally biased region" description="Acidic residues" evidence="5">
    <location>
        <begin position="122"/>
        <end position="134"/>
    </location>
</feature>
<sequence length="188" mass="21014">MNVQCQCGSIKFQTPLPQPLAVYICHCEECRRQSSSAFGCSAIFPKFELPCREILSCYSRPTASGHSLNCYFCKNCGTRLIHSTPGKDVVSVKGGCIEGLDWRNARHIWCKRAMVPIPEGVERDEEEPADEDYGDAAMSDGGEQRRMRLFGGTVGKTTFQEEPVSKFGNTRDFGRERVTIKDDDEIMG</sequence>
<evidence type="ECO:0000256" key="1">
    <source>
        <dbReference type="ARBA" id="ARBA00005495"/>
    </source>
</evidence>
<accession>A0A1L7WRS8</accession>
<keyword evidence="8" id="KW-1185">Reference proteome</keyword>
<dbReference type="InterPro" id="IPR006913">
    <property type="entry name" value="CENP-V/GFA"/>
</dbReference>
<dbReference type="OrthoDB" id="5290969at2759"/>
<dbReference type="Proteomes" id="UP000184330">
    <property type="component" value="Unassembled WGS sequence"/>
</dbReference>
<keyword evidence="4" id="KW-0456">Lyase</keyword>
<dbReference type="AlphaFoldDB" id="A0A1L7WRS8"/>
<dbReference type="PANTHER" id="PTHR33337:SF3">
    <property type="entry name" value="CENP-V_GFA DOMAIN-CONTAINING PROTEIN"/>
    <property type="match status" value="1"/>
</dbReference>
<dbReference type="PROSITE" id="PS51891">
    <property type="entry name" value="CENP_V_GFA"/>
    <property type="match status" value="1"/>
</dbReference>
<dbReference type="GO" id="GO:0016846">
    <property type="term" value="F:carbon-sulfur lyase activity"/>
    <property type="evidence" value="ECO:0007669"/>
    <property type="project" value="InterPro"/>
</dbReference>
<keyword evidence="3" id="KW-0862">Zinc</keyword>
<evidence type="ECO:0000256" key="4">
    <source>
        <dbReference type="ARBA" id="ARBA00023239"/>
    </source>
</evidence>
<dbReference type="Pfam" id="PF04828">
    <property type="entry name" value="GFA"/>
    <property type="match status" value="1"/>
</dbReference>
<proteinExistence type="inferred from homology"/>
<evidence type="ECO:0000313" key="7">
    <source>
        <dbReference type="EMBL" id="CZR55469.1"/>
    </source>
</evidence>
<dbReference type="SUPFAM" id="SSF51316">
    <property type="entry name" value="Mss4-like"/>
    <property type="match status" value="1"/>
</dbReference>
<dbReference type="EMBL" id="FJOG01000006">
    <property type="protein sequence ID" value="CZR55469.1"/>
    <property type="molecule type" value="Genomic_DNA"/>
</dbReference>
<organism evidence="7 8">
    <name type="scientific">Phialocephala subalpina</name>
    <dbReference type="NCBI Taxonomy" id="576137"/>
    <lineage>
        <taxon>Eukaryota</taxon>
        <taxon>Fungi</taxon>
        <taxon>Dikarya</taxon>
        <taxon>Ascomycota</taxon>
        <taxon>Pezizomycotina</taxon>
        <taxon>Leotiomycetes</taxon>
        <taxon>Helotiales</taxon>
        <taxon>Mollisiaceae</taxon>
        <taxon>Phialocephala</taxon>
        <taxon>Phialocephala fortinii species complex</taxon>
    </lineage>
</organism>
<dbReference type="InterPro" id="IPR011057">
    <property type="entry name" value="Mss4-like_sf"/>
</dbReference>
<dbReference type="GO" id="GO:0046872">
    <property type="term" value="F:metal ion binding"/>
    <property type="evidence" value="ECO:0007669"/>
    <property type="project" value="UniProtKB-KW"/>
</dbReference>
<evidence type="ECO:0000256" key="2">
    <source>
        <dbReference type="ARBA" id="ARBA00022723"/>
    </source>
</evidence>
<comment type="similarity">
    <text evidence="1">Belongs to the Gfa family.</text>
</comment>
<name>A0A1L7WRS8_9HELO</name>
<evidence type="ECO:0000313" key="8">
    <source>
        <dbReference type="Proteomes" id="UP000184330"/>
    </source>
</evidence>
<dbReference type="Gene3D" id="3.90.1590.10">
    <property type="entry name" value="glutathione-dependent formaldehyde- activating enzyme (gfa)"/>
    <property type="match status" value="1"/>
</dbReference>
<dbReference type="PANTHER" id="PTHR33337">
    <property type="entry name" value="GFA DOMAIN-CONTAINING PROTEIN"/>
    <property type="match status" value="1"/>
</dbReference>
<evidence type="ECO:0000256" key="3">
    <source>
        <dbReference type="ARBA" id="ARBA00022833"/>
    </source>
</evidence>
<keyword evidence="2" id="KW-0479">Metal-binding</keyword>
<protein>
    <recommendedName>
        <fullName evidence="6">CENP-V/GFA domain-containing protein</fullName>
    </recommendedName>
</protein>
<evidence type="ECO:0000259" key="6">
    <source>
        <dbReference type="PROSITE" id="PS51891"/>
    </source>
</evidence>
<feature type="region of interest" description="Disordered" evidence="5">
    <location>
        <begin position="121"/>
        <end position="144"/>
    </location>
</feature>
<feature type="domain" description="CENP-V/GFA" evidence="6">
    <location>
        <begin position="1"/>
        <end position="103"/>
    </location>
</feature>